<evidence type="ECO:0000256" key="2">
    <source>
        <dbReference type="ARBA" id="ARBA00006714"/>
    </source>
</evidence>
<dbReference type="CDD" id="cd00833">
    <property type="entry name" value="PKS"/>
    <property type="match status" value="1"/>
</dbReference>
<feature type="domain" description="Ketosynthase family 3 (KS3)" evidence="12">
    <location>
        <begin position="453"/>
        <end position="967"/>
    </location>
</feature>
<keyword evidence="6" id="KW-0276">Fatty acid metabolism</keyword>
<dbReference type="RefSeq" id="WP_194539273.1">
    <property type="nucleotide sequence ID" value="NZ_JACEFB010000014.1"/>
</dbReference>
<feature type="domain" description="Ketosynthase family 3 (KS3)" evidence="12">
    <location>
        <begin position="3"/>
        <end position="436"/>
    </location>
</feature>
<dbReference type="Gene3D" id="3.40.47.10">
    <property type="match status" value="2"/>
</dbReference>
<dbReference type="Pfam" id="PF00109">
    <property type="entry name" value="ketoacyl-synt"/>
    <property type="match status" value="2"/>
</dbReference>
<comment type="caution">
    <text evidence="13">The sequence shown here is derived from an EMBL/GenBank/DDBJ whole genome shotgun (WGS) entry which is preliminary data.</text>
</comment>
<dbReference type="Proteomes" id="UP000542342">
    <property type="component" value="Unassembled WGS sequence"/>
</dbReference>
<evidence type="ECO:0000256" key="5">
    <source>
        <dbReference type="ARBA" id="ARBA00022553"/>
    </source>
</evidence>
<evidence type="ECO:0000313" key="14">
    <source>
        <dbReference type="Proteomes" id="UP000542342"/>
    </source>
</evidence>
<dbReference type="InterPro" id="IPR016039">
    <property type="entry name" value="Thiolase-like"/>
</dbReference>
<dbReference type="GO" id="GO:0071770">
    <property type="term" value="P:DIM/DIP cell wall layer assembly"/>
    <property type="evidence" value="ECO:0007669"/>
    <property type="project" value="TreeGrafter"/>
</dbReference>
<feature type="region of interest" description="Disordered" evidence="11">
    <location>
        <begin position="549"/>
        <end position="623"/>
    </location>
</feature>
<proteinExistence type="inferred from homology"/>
<keyword evidence="9" id="KW-0456">Lyase</keyword>
<keyword evidence="14" id="KW-1185">Reference proteome</keyword>
<organism evidence="13 14">
    <name type="scientific">Thermogemmata fonticola</name>
    <dbReference type="NCBI Taxonomy" id="2755323"/>
    <lineage>
        <taxon>Bacteria</taxon>
        <taxon>Pseudomonadati</taxon>
        <taxon>Planctomycetota</taxon>
        <taxon>Planctomycetia</taxon>
        <taxon>Gemmatales</taxon>
        <taxon>Gemmataceae</taxon>
        <taxon>Thermogemmata</taxon>
    </lineage>
</organism>
<dbReference type="GO" id="GO:0005886">
    <property type="term" value="C:plasma membrane"/>
    <property type="evidence" value="ECO:0007669"/>
    <property type="project" value="TreeGrafter"/>
</dbReference>
<keyword evidence="5" id="KW-0597">Phosphoprotein</keyword>
<dbReference type="Gene3D" id="3.10.129.10">
    <property type="entry name" value="Hotdog Thioesterase"/>
    <property type="match status" value="4"/>
</dbReference>
<comment type="similarity">
    <text evidence="2">Belongs to the thioester dehydratase family. FabA subfamily.</text>
</comment>
<dbReference type="GO" id="GO:0005737">
    <property type="term" value="C:cytoplasm"/>
    <property type="evidence" value="ECO:0007669"/>
    <property type="project" value="InterPro"/>
</dbReference>
<evidence type="ECO:0000256" key="11">
    <source>
        <dbReference type="SAM" id="MobiDB-lite"/>
    </source>
</evidence>
<feature type="compositionally biased region" description="Basic and acidic residues" evidence="11">
    <location>
        <begin position="549"/>
        <end position="561"/>
    </location>
</feature>
<dbReference type="UniPathway" id="UPA00094"/>
<dbReference type="Pfam" id="PF07977">
    <property type="entry name" value="FabA"/>
    <property type="match status" value="2"/>
</dbReference>
<keyword evidence="4" id="KW-0444">Lipid biosynthesis</keyword>
<feature type="region of interest" description="Disordered" evidence="11">
    <location>
        <begin position="1527"/>
        <end position="1551"/>
    </location>
</feature>
<evidence type="ECO:0000256" key="10">
    <source>
        <dbReference type="RuleBase" id="RU003694"/>
    </source>
</evidence>
<evidence type="ECO:0000256" key="6">
    <source>
        <dbReference type="ARBA" id="ARBA00022832"/>
    </source>
</evidence>
<dbReference type="InterPro" id="IPR014031">
    <property type="entry name" value="Ketoacyl_synth_C"/>
</dbReference>
<evidence type="ECO:0000256" key="3">
    <source>
        <dbReference type="ARBA" id="ARBA00022450"/>
    </source>
</evidence>
<keyword evidence="7" id="KW-0443">Lipid metabolism</keyword>
<dbReference type="CDD" id="cd01287">
    <property type="entry name" value="FabA"/>
    <property type="match status" value="1"/>
</dbReference>
<dbReference type="InterPro" id="IPR014030">
    <property type="entry name" value="Ketoacyl_synth_N"/>
</dbReference>
<keyword evidence="8" id="KW-0275">Fatty acid biosynthesis</keyword>
<name>A0A7V8VG40_9BACT</name>
<dbReference type="SUPFAM" id="SSF54637">
    <property type="entry name" value="Thioesterase/thiol ester dehydrase-isomerase"/>
    <property type="match status" value="4"/>
</dbReference>
<dbReference type="Pfam" id="PF02801">
    <property type="entry name" value="Ketoacyl-synt_C"/>
    <property type="match status" value="1"/>
</dbReference>
<dbReference type="GO" id="GO:0004312">
    <property type="term" value="F:fatty acid synthase activity"/>
    <property type="evidence" value="ECO:0007669"/>
    <property type="project" value="TreeGrafter"/>
</dbReference>
<protein>
    <recommendedName>
        <fullName evidence="12">Ketosynthase family 3 (KS3) domain-containing protein</fullName>
    </recommendedName>
</protein>
<dbReference type="InterPro" id="IPR010083">
    <property type="entry name" value="FabA"/>
</dbReference>
<dbReference type="EMBL" id="JACEFB010000014">
    <property type="protein sequence ID" value="MBA2227405.1"/>
    <property type="molecule type" value="Genomic_DNA"/>
</dbReference>
<comment type="similarity">
    <text evidence="10">Belongs to the thiolase-like superfamily. Beta-ketoacyl-ACP synthases family.</text>
</comment>
<sequence length="1940" mass="210274">MRAETVAIVGMAMRLPGAQDQESRYWQAIVQGADCSRDVPPQRWMLPPERCYDSRVGVSDCVYCRRGYFLEPFVPDLQGLDIDPSLVARLDPLVQLVLDVGARAWRSARMERVDRRRVGVVLGNICLPTEGSSALCRSLLGERWGRANEPLLADNRRVAGFPAALLAHALHLGRGGYALDAACASSLYALSFAVEELQSGRADAMLAGGCCRPDCQYTQMGFAQLRALSLSGRCAPFDAAADGLLVGEGAALFVLKRLRDAIRDGDTIHAVIRGIGLSNDRAGNLLAPAQEGQLRAMRRAYEQAGCLPQEVDYIECHATGTPVGDAVEFASLRQLWDRGTWRVGQCVLSSVKATVGHLLTGAGAAALAKVLLALKHQQLPPQANFTRPSPQLAYAGGPFRIVQAAEPWDRPRHRPRRAAVSAFGFGGINAHIVLEEWQGDMPLPAKDISPQRLIPVAIVGLASHFGPWQDAPSLLATLQGTPPPPPRPKRQGWSWSPRPCPPAHAIEELEFPTDRFRIPPREIEETLPQQLLILQLADAALADHCAGREAGRTARTDDPRRTQKPSTSPQEREAVADSSCPDPSSHAYPRILPTVSRHPTSHRPGVDPPGDAPAAGRPLPPPVAENGERWGVFIGLELDPNTMNFHLRWSALAAGREELAEQISPPLNANRTMGALGSIAASRIARAWGIGGPAYTLCNEEASGLRAVLAAWQALQSGTIDLAIVGAVDFAVDPRSVIPAGLVYPGEGAAVFVLKRLADAQRDGDAIYAVIQGAGCGEDEPSALAEAIKQAGWNLAETTQLPRVHTASLIGQCGAATAAADLAYAALLMGAAEPSSFFRLFGSPSSSAGDQAVPPPASRRCYVTASSCTTHLALVLEEYVPRQSARPVFPPPRSTRTLRLPVGMPEPGSISTAAATSASIPASLLPFPLSPLSGPRAEDIPVSAGRTPGATSGCGLVGTPGSIPPSSSSLSASGGVAGGAALPVAGQAPPLPEPVAMNDRLPLTPEGGIQAVPALLLAAYGRVQEQWLGAQSAFLRTQQRWFTLAARLWEHHQTLLASNPLAEEQCSDPAPAQKWLPTPAQVQERGLPNRAETDRVMPPQPGSLAMTVVCPEGEVPRSLNYEQCCRFAAGRIAEVLGPRYALIDTFPTRVRLPDGPLQLVDRILQIEGEPLSLQPGRVVTEHTVHEQRWYLESKRMPTALSVEAGQADLFLSGFLGIDLQTRGEAVYRLLDAVVTFHRGLPQVGETIRYDIAIDEFVQQGGAWLFRFRFDGTIGGQPYITMRHGTAGFFTPAALAAGKGIVQTALDRQARPGKRPADWRELAPLEPASLDEQQLAALRRGELAAAFGPAFAQLGLRQPRTLPDGPLRLLDRVPHIDLQGGRFGLGLIRGELDIHPDDWFLTCHFVDDPVMPGTLMYECCLQTLRVGLLRLGWIGEAEEVMYEPVPGIASRLKCRGQVIGTTRTTAYEVTIKELGYRPEPYCLADALMYADGKPIVEILNLSLQVSGLKREEVEQRWQRSHRLGSVADRRRLPSSSDPAAEKSFAPSVPAFPSEASEPLRLLYDSRHILAFSNGKPSEAFGEPYRIFDHERVIARLPGPPYQFLDGITAVEGQPFVLQAGASCEAVYDVPPSAWYFQEQHSECMPLCVLLEIALQPCGWLAAYCGSALLSDEDLSFRNLGGSAIQHRPVTRASGRLFTRARLTQTARAAGMILEHFAFEVRDALGPVYEGTTYFGFFTKAALRDQVGLREVAAERREPPAGPPGVREPYPVHPPFPGRQLRMIDWIETYQSDGGPWGLGRVVGSSAVDPSAWFFQAHFYQDPVWPGSLGLQSFLQLLQYLAWRRWGTEETSTHRCPQGEGAGTVAHHLPANVSWQAPALGVRHHWSYRGQIIPTHQRVTVEADVVAIDERQRRLTANGLLWVDGRPIYRMEQFTLEWPPGG</sequence>
<dbReference type="InterPro" id="IPR050091">
    <property type="entry name" value="PKS_NRPS_Biosynth_Enz"/>
</dbReference>
<dbReference type="GO" id="GO:0019171">
    <property type="term" value="F:(3R)-hydroxyacyl-[acyl-carrier-protein] dehydratase activity"/>
    <property type="evidence" value="ECO:0007669"/>
    <property type="project" value="InterPro"/>
</dbReference>
<dbReference type="PANTHER" id="PTHR43775:SF37">
    <property type="entry name" value="SI:DKEY-61P9.11"/>
    <property type="match status" value="1"/>
</dbReference>
<evidence type="ECO:0000256" key="9">
    <source>
        <dbReference type="ARBA" id="ARBA00023239"/>
    </source>
</evidence>
<dbReference type="SUPFAM" id="SSF53901">
    <property type="entry name" value="Thiolase-like"/>
    <property type="match status" value="3"/>
</dbReference>
<evidence type="ECO:0000313" key="13">
    <source>
        <dbReference type="EMBL" id="MBA2227405.1"/>
    </source>
</evidence>
<evidence type="ECO:0000259" key="12">
    <source>
        <dbReference type="PROSITE" id="PS52004"/>
    </source>
</evidence>
<reference evidence="13 14" key="1">
    <citation type="submission" date="2020-07" db="EMBL/GenBank/DDBJ databases">
        <title>Thermogemmata thermophila gen. nov., sp. nov., a novel moderate thermophilic planctomycete from a Kamchatka hot spring.</title>
        <authorList>
            <person name="Elcheninov A.G."/>
            <person name="Podosokorskaya O.A."/>
            <person name="Kovaleva O.L."/>
            <person name="Novikov A."/>
            <person name="Bonch-Osmolovskaya E.A."/>
            <person name="Toshchakov S.V."/>
            <person name="Kublanov I.V."/>
        </authorList>
    </citation>
    <scope>NUCLEOTIDE SEQUENCE [LARGE SCALE GENOMIC DNA]</scope>
    <source>
        <strain evidence="13 14">2918</strain>
    </source>
</reference>
<dbReference type="PROSITE" id="PS52004">
    <property type="entry name" value="KS3_2"/>
    <property type="match status" value="2"/>
</dbReference>
<gene>
    <name evidence="13" type="ORF">H0921_14700</name>
</gene>
<evidence type="ECO:0000256" key="4">
    <source>
        <dbReference type="ARBA" id="ARBA00022516"/>
    </source>
</evidence>
<dbReference type="InterPro" id="IPR029069">
    <property type="entry name" value="HotDog_dom_sf"/>
</dbReference>
<evidence type="ECO:0000256" key="8">
    <source>
        <dbReference type="ARBA" id="ARBA00023160"/>
    </source>
</evidence>
<feature type="region of interest" description="Disordered" evidence="11">
    <location>
        <begin position="474"/>
        <end position="505"/>
    </location>
</feature>
<dbReference type="GO" id="GO:0006633">
    <property type="term" value="P:fatty acid biosynthetic process"/>
    <property type="evidence" value="ECO:0007669"/>
    <property type="project" value="UniProtKB-UniPathway"/>
</dbReference>
<evidence type="ECO:0000256" key="7">
    <source>
        <dbReference type="ARBA" id="ARBA00023098"/>
    </source>
</evidence>
<dbReference type="InterPro" id="IPR013114">
    <property type="entry name" value="FabA_FabZ"/>
</dbReference>
<evidence type="ECO:0000256" key="1">
    <source>
        <dbReference type="ARBA" id="ARBA00005194"/>
    </source>
</evidence>
<accession>A0A7V8VG40</accession>
<keyword evidence="10" id="KW-0808">Transferase</keyword>
<comment type="pathway">
    <text evidence="1">Lipid metabolism; fatty acid biosynthesis.</text>
</comment>
<dbReference type="PANTHER" id="PTHR43775">
    <property type="entry name" value="FATTY ACID SYNTHASE"/>
    <property type="match status" value="1"/>
</dbReference>
<dbReference type="SMART" id="SM00825">
    <property type="entry name" value="PKS_KS"/>
    <property type="match status" value="1"/>
</dbReference>
<dbReference type="InterPro" id="IPR020841">
    <property type="entry name" value="PKS_Beta-ketoAc_synthase_dom"/>
</dbReference>
<keyword evidence="3" id="KW-0596">Phosphopantetheine</keyword>